<dbReference type="EMBL" id="CP034437">
    <property type="protein sequence ID" value="AZN42851.1"/>
    <property type="molecule type" value="Genomic_DNA"/>
</dbReference>
<evidence type="ECO:0000313" key="4">
    <source>
        <dbReference type="Proteomes" id="UP000272528"/>
    </source>
</evidence>
<evidence type="ECO:0000259" key="2">
    <source>
        <dbReference type="Pfam" id="PF13473"/>
    </source>
</evidence>
<reference evidence="4" key="1">
    <citation type="submission" date="2018-12" db="EMBL/GenBank/DDBJ databases">
        <title>Genome sequence of Peanibacillus sp.</title>
        <authorList>
            <person name="Subramani G."/>
            <person name="Srinivasan S."/>
            <person name="Kim M.K."/>
        </authorList>
    </citation>
    <scope>NUCLEOTIDE SEQUENCE [LARGE SCALE GENOMIC DNA]</scope>
    <source>
        <strain evidence="4">18JY67-1</strain>
    </source>
</reference>
<keyword evidence="1" id="KW-0732">Signal</keyword>
<keyword evidence="4" id="KW-1185">Reference proteome</keyword>
<dbReference type="PROSITE" id="PS51257">
    <property type="entry name" value="PROKAR_LIPOPROTEIN"/>
    <property type="match status" value="1"/>
</dbReference>
<dbReference type="InterPro" id="IPR028096">
    <property type="entry name" value="EfeO_Cupredoxin"/>
</dbReference>
<gene>
    <name evidence="3" type="ORF">EJC50_26530</name>
</gene>
<dbReference type="AlphaFoldDB" id="A0A3Q8X8C2"/>
<name>A0A3Q8X8C2_9BACL</name>
<evidence type="ECO:0000256" key="1">
    <source>
        <dbReference type="SAM" id="SignalP"/>
    </source>
</evidence>
<proteinExistence type="predicted"/>
<dbReference type="RefSeq" id="WP_126018906.1">
    <property type="nucleotide sequence ID" value="NZ_CP034437.1"/>
</dbReference>
<sequence length="131" mass="13925">MKKLLLIAFMMTAAVLVLAACGGNKSDNTNTGAGTGVEETGTAASAKVTIKAKRYEFDKPVYTIKKGESTEITLKSEDGVHGIEISDLNGLKIDSDKPTVVTINDPGEYEFHCDIMCGSGHSKMIAKLVVE</sequence>
<evidence type="ECO:0000313" key="3">
    <source>
        <dbReference type="EMBL" id="AZN42851.1"/>
    </source>
</evidence>
<accession>A0A3Q8X8C2</accession>
<dbReference type="InterPro" id="IPR008972">
    <property type="entry name" value="Cupredoxin"/>
</dbReference>
<dbReference type="Proteomes" id="UP000272528">
    <property type="component" value="Chromosome"/>
</dbReference>
<dbReference type="KEGG" id="palb:EJC50_26530"/>
<feature type="signal peptide" evidence="1">
    <location>
        <begin position="1"/>
        <end position="19"/>
    </location>
</feature>
<dbReference type="SUPFAM" id="SSF49503">
    <property type="entry name" value="Cupredoxins"/>
    <property type="match status" value="1"/>
</dbReference>
<feature type="domain" description="EfeO-type cupredoxin-like" evidence="2">
    <location>
        <begin position="42"/>
        <end position="125"/>
    </location>
</feature>
<dbReference type="Gene3D" id="2.60.40.420">
    <property type="entry name" value="Cupredoxins - blue copper proteins"/>
    <property type="match status" value="1"/>
</dbReference>
<dbReference type="Pfam" id="PF13473">
    <property type="entry name" value="Cupredoxin_1"/>
    <property type="match status" value="1"/>
</dbReference>
<dbReference type="OrthoDB" id="279535at2"/>
<organism evidence="3 4">
    <name type="scientific">Paenibacillus albus</name>
    <dbReference type="NCBI Taxonomy" id="2495582"/>
    <lineage>
        <taxon>Bacteria</taxon>
        <taxon>Bacillati</taxon>
        <taxon>Bacillota</taxon>
        <taxon>Bacilli</taxon>
        <taxon>Bacillales</taxon>
        <taxon>Paenibacillaceae</taxon>
        <taxon>Paenibacillus</taxon>
    </lineage>
</organism>
<feature type="chain" id="PRO_5018564021" evidence="1">
    <location>
        <begin position="20"/>
        <end position="131"/>
    </location>
</feature>
<protein>
    <submittedName>
        <fullName evidence="3">Cytochrome C oxidase subunit II</fullName>
    </submittedName>
</protein>